<reference evidence="5" key="1">
    <citation type="journal article" date="2019" name="Int. J. Syst. Evol. Microbiol.">
        <title>The Global Catalogue of Microorganisms (GCM) 10K type strain sequencing project: providing services to taxonomists for standard genome sequencing and annotation.</title>
        <authorList>
            <consortium name="The Broad Institute Genomics Platform"/>
            <consortium name="The Broad Institute Genome Sequencing Center for Infectious Disease"/>
            <person name="Wu L."/>
            <person name="Ma J."/>
        </authorList>
    </citation>
    <scope>NUCLEOTIDE SEQUENCE [LARGE SCALE GENOMIC DNA]</scope>
    <source>
        <strain evidence="5">CCTCC AB 2017081</strain>
    </source>
</reference>
<keyword evidence="1" id="KW-0472">Membrane</keyword>
<dbReference type="InterPro" id="IPR003607">
    <property type="entry name" value="HD/PDEase_dom"/>
</dbReference>
<proteinExistence type="predicted"/>
<dbReference type="SMART" id="SM00471">
    <property type="entry name" value="HDc"/>
    <property type="match status" value="1"/>
</dbReference>
<dbReference type="InterPro" id="IPR037522">
    <property type="entry name" value="HD_GYP_dom"/>
</dbReference>
<dbReference type="PANTHER" id="PTHR45228:SF4">
    <property type="entry name" value="LIPOPROTEIN"/>
    <property type="match status" value="1"/>
</dbReference>
<dbReference type="SUPFAM" id="SSF55781">
    <property type="entry name" value="GAF domain-like"/>
    <property type="match status" value="2"/>
</dbReference>
<dbReference type="InterPro" id="IPR043128">
    <property type="entry name" value="Rev_trsase/Diguanyl_cyclase"/>
</dbReference>
<dbReference type="Pfam" id="PF00990">
    <property type="entry name" value="GGDEF"/>
    <property type="match status" value="1"/>
</dbReference>
<gene>
    <name evidence="4" type="ORF">ACFOSB_22580</name>
</gene>
<feature type="transmembrane region" description="Helical" evidence="1">
    <location>
        <begin position="125"/>
        <end position="142"/>
    </location>
</feature>
<dbReference type="InterPro" id="IPR003018">
    <property type="entry name" value="GAF"/>
</dbReference>
<dbReference type="InterPro" id="IPR029787">
    <property type="entry name" value="Nucleotide_cyclase"/>
</dbReference>
<dbReference type="PANTHER" id="PTHR45228">
    <property type="entry name" value="CYCLIC DI-GMP PHOSPHODIESTERASE TM_0186-RELATED"/>
    <property type="match status" value="1"/>
</dbReference>
<dbReference type="Gene3D" id="1.10.3210.10">
    <property type="entry name" value="Hypothetical protein af1432"/>
    <property type="match status" value="1"/>
</dbReference>
<dbReference type="CDD" id="cd01949">
    <property type="entry name" value="GGDEF"/>
    <property type="match status" value="1"/>
</dbReference>
<dbReference type="Gene3D" id="3.30.450.40">
    <property type="match status" value="2"/>
</dbReference>
<dbReference type="Pfam" id="PF13185">
    <property type="entry name" value="GAF_2"/>
    <property type="match status" value="1"/>
</dbReference>
<evidence type="ECO:0000256" key="1">
    <source>
        <dbReference type="SAM" id="Phobius"/>
    </source>
</evidence>
<dbReference type="CDD" id="cd00077">
    <property type="entry name" value="HDc"/>
    <property type="match status" value="1"/>
</dbReference>
<accession>A0ABV7ZH82</accession>
<sequence>MLLNLCLLITCTFLASLTYRELPVAQRRAASYVRLGLAAITAVTLVIYGIPVDGRTFHLGFVPIVLIVLRYGPWKGSLVGLPAAAVLVMAGDKTLPIALLDLGSVVVLSTMMQPHLNPAAIRPRTLWLTPVPFLGLVVGIVLTPEGRSFGQGVYVGMLAMHVLALLMCMGVIHARLALLYMQHELRQQIMQDDLTGLGNRRRFDHELAQLDVGGHLVLLDVDHFRSMNETYGTAAGDRALRYVAQVLRDTYPGCGFRLNGDSFALLLDLPDAPARIETLLGTFATAGDAPWGHLSLSAGMATRQAGHQPGDLLHTADEALFLAKTNGRNRVVVGRPSVRRSPTPTESRPVVRPRYALWQAQRTTVGLLAQRRALTDLDWHDLLRLAVSTVEGVEAGSLNIRDGTTFRLVATQGHPPGLVGTRFTDHAQLEWYRGSVQDWRRGVPRVLRGSEVQGAGQHVISSTLPDGSQRLMLLESRAPVRSTLCVPVQLAGEVVAHLNLDSLSSADTFTPQVISETESFAQQIAALLQLQQRWREFDLLAQLHAKVGTDDGLAQQHLVEVAVELMYASHGAMLRYDPALDTLVHCMSRGVSTTPRVHVVPRDDEPVWDALASGRILRIDSIRSSVTVDVRAISEDHRAAQLIVPLISPERGPLGVLTLLRSHHHAFQPAEEALAGMLASIGVSILERGVHVADLRATLDASLNTLGVALEARDFETQGHTERVRALAARMGQALGLSPERLTALAHGATLHDIGKLCIPDSVLLKPGRLSPEEFQVMQQHAPLGAELVARIPYLHPEAHAVVRHHHERWDGAGYPDRRAGEDIPLLARIFALCDVYDALTSERPYKKAMGHAQAMAILIEGRGTQFDPQLTDLFVQVVGDGVGPEAAPPLPTGTAHFHRVG</sequence>
<feature type="transmembrane region" description="Helical" evidence="1">
    <location>
        <begin position="154"/>
        <end position="180"/>
    </location>
</feature>
<dbReference type="NCBIfam" id="TIGR00254">
    <property type="entry name" value="GGDEF"/>
    <property type="match status" value="1"/>
</dbReference>
<dbReference type="SUPFAM" id="SSF55073">
    <property type="entry name" value="Nucleotide cyclase"/>
    <property type="match status" value="1"/>
</dbReference>
<organism evidence="4 5">
    <name type="scientific">Deinococcus rufus</name>
    <dbReference type="NCBI Taxonomy" id="2136097"/>
    <lineage>
        <taxon>Bacteria</taxon>
        <taxon>Thermotogati</taxon>
        <taxon>Deinococcota</taxon>
        <taxon>Deinococci</taxon>
        <taxon>Deinococcales</taxon>
        <taxon>Deinococcaceae</taxon>
        <taxon>Deinococcus</taxon>
    </lineage>
</organism>
<evidence type="ECO:0000259" key="3">
    <source>
        <dbReference type="PROSITE" id="PS51832"/>
    </source>
</evidence>
<protein>
    <submittedName>
        <fullName evidence="4">HD domain-containing phosphohydrolase</fullName>
    </submittedName>
</protein>
<evidence type="ECO:0000313" key="4">
    <source>
        <dbReference type="EMBL" id="MFC3835661.1"/>
    </source>
</evidence>
<evidence type="ECO:0000259" key="2">
    <source>
        <dbReference type="PROSITE" id="PS50887"/>
    </source>
</evidence>
<feature type="transmembrane region" description="Helical" evidence="1">
    <location>
        <begin position="57"/>
        <end position="74"/>
    </location>
</feature>
<evidence type="ECO:0000313" key="5">
    <source>
        <dbReference type="Proteomes" id="UP001595803"/>
    </source>
</evidence>
<dbReference type="SMART" id="SM00065">
    <property type="entry name" value="GAF"/>
    <property type="match status" value="2"/>
</dbReference>
<dbReference type="PROSITE" id="PS50887">
    <property type="entry name" value="GGDEF"/>
    <property type="match status" value="1"/>
</dbReference>
<keyword evidence="1" id="KW-0812">Transmembrane</keyword>
<dbReference type="EMBL" id="JBHRZG010000024">
    <property type="protein sequence ID" value="MFC3835661.1"/>
    <property type="molecule type" value="Genomic_DNA"/>
</dbReference>
<feature type="transmembrane region" description="Helical" evidence="1">
    <location>
        <begin position="30"/>
        <end position="50"/>
    </location>
</feature>
<dbReference type="InterPro" id="IPR029016">
    <property type="entry name" value="GAF-like_dom_sf"/>
</dbReference>
<feature type="domain" description="GGDEF" evidence="2">
    <location>
        <begin position="212"/>
        <end position="336"/>
    </location>
</feature>
<dbReference type="SUPFAM" id="SSF109604">
    <property type="entry name" value="HD-domain/PDEase-like"/>
    <property type="match status" value="1"/>
</dbReference>
<dbReference type="RefSeq" id="WP_322474399.1">
    <property type="nucleotide sequence ID" value="NZ_JBHRZG010000024.1"/>
</dbReference>
<name>A0ABV7ZH82_9DEIO</name>
<dbReference type="SMART" id="SM00267">
    <property type="entry name" value="GGDEF"/>
    <property type="match status" value="1"/>
</dbReference>
<comment type="caution">
    <text evidence="4">The sequence shown here is derived from an EMBL/GenBank/DDBJ whole genome shotgun (WGS) entry which is preliminary data.</text>
</comment>
<dbReference type="PROSITE" id="PS51832">
    <property type="entry name" value="HD_GYP"/>
    <property type="match status" value="1"/>
</dbReference>
<keyword evidence="1" id="KW-1133">Transmembrane helix</keyword>
<dbReference type="Pfam" id="PF13487">
    <property type="entry name" value="HD_5"/>
    <property type="match status" value="1"/>
</dbReference>
<dbReference type="InterPro" id="IPR052020">
    <property type="entry name" value="Cyclic_di-GMP/3'3'-cGAMP_PDE"/>
</dbReference>
<keyword evidence="5" id="KW-1185">Reference proteome</keyword>
<dbReference type="InterPro" id="IPR000160">
    <property type="entry name" value="GGDEF_dom"/>
</dbReference>
<dbReference type="Gene3D" id="3.30.70.270">
    <property type="match status" value="1"/>
</dbReference>
<feature type="domain" description="HD-GYP" evidence="3">
    <location>
        <begin position="695"/>
        <end position="891"/>
    </location>
</feature>
<dbReference type="Proteomes" id="UP001595803">
    <property type="component" value="Unassembled WGS sequence"/>
</dbReference>